<evidence type="ECO:0000313" key="1">
    <source>
        <dbReference type="EMBL" id="AGO16838.1"/>
    </source>
</evidence>
<evidence type="ECO:0000313" key="2">
    <source>
        <dbReference type="Proteomes" id="UP000014672"/>
    </source>
</evidence>
<organism evidence="1 2">
    <name type="scientific">Glaesserella parasuis ZJ0906</name>
    <dbReference type="NCBI Taxonomy" id="1322346"/>
    <lineage>
        <taxon>Bacteria</taxon>
        <taxon>Pseudomonadati</taxon>
        <taxon>Pseudomonadota</taxon>
        <taxon>Gammaproteobacteria</taxon>
        <taxon>Pasteurellales</taxon>
        <taxon>Pasteurellaceae</taxon>
        <taxon>Glaesserella</taxon>
    </lineage>
</organism>
<sequence>MVKPEIDLDEIKAHLRIEHDLDDELLTLYADTALEVAQNHIGKTWGESTTAETVQFTNGIKVGCLMFIGHLYANRETVSDVQLYEVPFAIKALWNPYREPAIY</sequence>
<dbReference type="CDD" id="cd08054">
    <property type="entry name" value="gp6"/>
    <property type="match status" value="1"/>
</dbReference>
<accession>A0A806JBF2</accession>
<dbReference type="EMBL" id="CP005384">
    <property type="protein sequence ID" value="AGO16838.1"/>
    <property type="molecule type" value="Genomic_DNA"/>
</dbReference>
<protein>
    <submittedName>
        <fullName evidence="1">Bacteriophage protein</fullName>
    </submittedName>
</protein>
<dbReference type="Gene3D" id="1.10.3230.30">
    <property type="entry name" value="Phage gp6-like head-tail connector protein"/>
    <property type="match status" value="1"/>
</dbReference>
<gene>
    <name evidence="1" type="ORF">K756_08525</name>
</gene>
<name>A0A806JBF2_GLAPU</name>
<dbReference type="KEGG" id="hpaz:K756_08525"/>
<proteinExistence type="predicted"/>
<dbReference type="Pfam" id="PF05135">
    <property type="entry name" value="Phage_connect_1"/>
    <property type="match status" value="1"/>
</dbReference>
<dbReference type="InterPro" id="IPR006450">
    <property type="entry name" value="Phage_HK97_gp6-like"/>
</dbReference>
<dbReference type="AlphaFoldDB" id="A0A806JBF2"/>
<dbReference type="NCBIfam" id="TIGR01560">
    <property type="entry name" value="put_DNA_pack"/>
    <property type="match status" value="1"/>
</dbReference>
<dbReference type="Proteomes" id="UP000014672">
    <property type="component" value="Chromosome"/>
</dbReference>
<reference evidence="1 2" key="1">
    <citation type="journal article" date="2013" name="PLoS ONE">
        <title>Complete Genome Analysis of a Haemophilus parasuis Serovar 12 Strain from China.</title>
        <authorList>
            <person name="Li Y."/>
            <person name="Kwok A.H."/>
            <person name="Jiang J."/>
            <person name="Zou Y."/>
            <person name="Zheng F."/>
            <person name="Chen P."/>
            <person name="Hou C."/>
            <person name="Leung F.C."/>
            <person name="Jiang P."/>
        </authorList>
    </citation>
    <scope>NUCLEOTIDE SEQUENCE [LARGE SCALE GENOMIC DNA]</scope>
    <source>
        <strain evidence="1 2">ZJ0906</strain>
    </source>
</reference>
<dbReference type="InterPro" id="IPR021146">
    <property type="entry name" value="Phage_gp6-like_head-tail"/>
</dbReference>